<dbReference type="InterPro" id="IPR007838">
    <property type="entry name" value="Cell_div_ZapA-like"/>
</dbReference>
<gene>
    <name evidence="2" type="ORF">D9R08_11605</name>
</gene>
<dbReference type="EMBL" id="RCNT01000005">
    <property type="protein sequence ID" value="RMA42093.1"/>
    <property type="molecule type" value="Genomic_DNA"/>
</dbReference>
<proteinExistence type="predicted"/>
<dbReference type="SUPFAM" id="SSF102829">
    <property type="entry name" value="Cell division protein ZapA-like"/>
    <property type="match status" value="1"/>
</dbReference>
<evidence type="ECO:0000256" key="1">
    <source>
        <dbReference type="SAM" id="Coils"/>
    </source>
</evidence>
<dbReference type="Pfam" id="PF05164">
    <property type="entry name" value="ZapA"/>
    <property type="match status" value="1"/>
</dbReference>
<accession>A0A3L9Y702</accession>
<keyword evidence="2" id="KW-0132">Cell division</keyword>
<dbReference type="Proteomes" id="UP000281343">
    <property type="component" value="Unassembled WGS sequence"/>
</dbReference>
<reference evidence="2 3" key="1">
    <citation type="submission" date="2018-10" db="EMBL/GenBank/DDBJ databases">
        <authorList>
            <person name="Jung H.S."/>
            <person name="Jeon C.O."/>
        </authorList>
    </citation>
    <scope>NUCLEOTIDE SEQUENCE [LARGE SCALE GENOMIC DNA]</scope>
    <source>
        <strain evidence="2 3">MA-7-27</strain>
    </source>
</reference>
<sequence length="140" mass="14977">MPELDIEIGGRTFAVACQEGEEPFLESAARMLDTEAAVVLGQIGRMPPERMLLMAGLMLADKTAGLEEDLGRMQSEIEAMQSALTAAQNRLDDRARRIAELEEAAPPAEIAVIPAQVTDGLAELAARAEAMADTLDRARG</sequence>
<keyword evidence="3" id="KW-1185">Reference proteome</keyword>
<organism evidence="2 3">
    <name type="scientific">Rhodophyticola porphyridii</name>
    <dbReference type="NCBI Taxonomy" id="1852017"/>
    <lineage>
        <taxon>Bacteria</taxon>
        <taxon>Pseudomonadati</taxon>
        <taxon>Pseudomonadota</taxon>
        <taxon>Alphaproteobacteria</taxon>
        <taxon>Rhodobacterales</taxon>
        <taxon>Roseobacteraceae</taxon>
        <taxon>Rhodophyticola</taxon>
    </lineage>
</organism>
<evidence type="ECO:0000313" key="2">
    <source>
        <dbReference type="EMBL" id="RMA42093.1"/>
    </source>
</evidence>
<feature type="coiled-coil region" evidence="1">
    <location>
        <begin position="70"/>
        <end position="104"/>
    </location>
</feature>
<name>A0A3L9Y702_9RHOB</name>
<dbReference type="OrthoDB" id="9797575at2"/>
<dbReference type="InterPro" id="IPR036192">
    <property type="entry name" value="Cell_div_ZapA-like_sf"/>
</dbReference>
<dbReference type="RefSeq" id="WP_121898202.1">
    <property type="nucleotide sequence ID" value="NZ_RCNT01000005.1"/>
</dbReference>
<evidence type="ECO:0000313" key="3">
    <source>
        <dbReference type="Proteomes" id="UP000281343"/>
    </source>
</evidence>
<dbReference type="InterPro" id="IPR042233">
    <property type="entry name" value="Cell_div_ZapA_N"/>
</dbReference>
<dbReference type="Gene3D" id="3.30.160.880">
    <property type="entry name" value="Cell division protein ZapA protomer, N-terminal domain"/>
    <property type="match status" value="1"/>
</dbReference>
<comment type="caution">
    <text evidence="2">The sequence shown here is derived from an EMBL/GenBank/DDBJ whole genome shotgun (WGS) entry which is preliminary data.</text>
</comment>
<dbReference type="GO" id="GO:0051301">
    <property type="term" value="P:cell division"/>
    <property type="evidence" value="ECO:0007669"/>
    <property type="project" value="UniProtKB-KW"/>
</dbReference>
<protein>
    <submittedName>
        <fullName evidence="2">Cell division protein ZapA</fullName>
    </submittedName>
</protein>
<keyword evidence="2" id="KW-0131">Cell cycle</keyword>
<dbReference type="AlphaFoldDB" id="A0A3L9Y702"/>
<keyword evidence="1" id="KW-0175">Coiled coil</keyword>